<proteinExistence type="predicted"/>
<gene>
    <name evidence="1" type="ORF">Pmar_PMAR010184</name>
</gene>
<evidence type="ECO:0008006" key="3">
    <source>
        <dbReference type="Google" id="ProtNLM"/>
    </source>
</evidence>
<dbReference type="InterPro" id="IPR013744">
    <property type="entry name" value="SidJ"/>
</dbReference>
<evidence type="ECO:0000313" key="2">
    <source>
        <dbReference type="Proteomes" id="UP000007800"/>
    </source>
</evidence>
<dbReference type="InParanoid" id="C5K521"/>
<dbReference type="PANTHER" id="PTHR31591">
    <property type="entry name" value="UPF0613 PROTEIN PB24D3.06C"/>
    <property type="match status" value="1"/>
</dbReference>
<evidence type="ECO:0000313" key="1">
    <source>
        <dbReference type="EMBL" id="EER20443.1"/>
    </source>
</evidence>
<dbReference type="Pfam" id="PF08538">
    <property type="entry name" value="DUF1749"/>
    <property type="match status" value="1"/>
</dbReference>
<dbReference type="OMA" id="PPWVNKE"/>
<dbReference type="GeneID" id="9053994"/>
<accession>C5K521</accession>
<sequence>MTAVSAKGELFVYNEEDNLTLFEFDRPVEGEAPTTGLLFMAGLTDGFLRPYYPAMLARRGLRVFQVLMHSSYSGYGYSSLDSDVEDMTRALAFLKQHRGIDHVFLLGHSTGCQDVVYFMKSLPPENHSLPQIRGCILQGAVSDRDAVDFAVKESEEEQENLLRMRTLAMSLLQKEPRQLMPPEASMFTSGHPINASRFASLFCREGGPDDMFSRDLSDDELEDAVGHMAEGPPVMLVQGLDDEYSS</sequence>
<dbReference type="AlphaFoldDB" id="C5K521"/>
<organism evidence="2">
    <name type="scientific">Perkinsus marinus (strain ATCC 50983 / TXsc)</name>
    <dbReference type="NCBI Taxonomy" id="423536"/>
    <lineage>
        <taxon>Eukaryota</taxon>
        <taxon>Sar</taxon>
        <taxon>Alveolata</taxon>
        <taxon>Perkinsozoa</taxon>
        <taxon>Perkinsea</taxon>
        <taxon>Perkinsida</taxon>
        <taxon>Perkinsidae</taxon>
        <taxon>Perkinsus</taxon>
    </lineage>
</organism>
<keyword evidence="2" id="KW-1185">Reference proteome</keyword>
<protein>
    <recommendedName>
        <fullName evidence="3">DUF1749-domain-containing protein</fullName>
    </recommendedName>
</protein>
<dbReference type="ESTHER" id="perm5-c5k521">
    <property type="family name" value="Fusarinine_C_esterase_sidJ"/>
</dbReference>
<dbReference type="Proteomes" id="UP000007800">
    <property type="component" value="Unassembled WGS sequence"/>
</dbReference>
<dbReference type="Gene3D" id="3.40.50.1820">
    <property type="entry name" value="alpha/beta hydrolase"/>
    <property type="match status" value="1"/>
</dbReference>
<dbReference type="InterPro" id="IPR029058">
    <property type="entry name" value="AB_hydrolase_fold"/>
</dbReference>
<dbReference type="RefSeq" id="XP_002788647.1">
    <property type="nucleotide sequence ID" value="XM_002788601.1"/>
</dbReference>
<dbReference type="SUPFAM" id="SSF53474">
    <property type="entry name" value="alpha/beta-Hydrolases"/>
    <property type="match status" value="1"/>
</dbReference>
<name>C5K521_PERM5</name>
<dbReference type="EMBL" id="GG670562">
    <property type="protein sequence ID" value="EER20443.1"/>
    <property type="molecule type" value="Genomic_DNA"/>
</dbReference>
<dbReference type="OrthoDB" id="10034502at2759"/>
<reference evidence="1 2" key="1">
    <citation type="submission" date="2008-07" db="EMBL/GenBank/DDBJ databases">
        <authorList>
            <person name="El-Sayed N."/>
            <person name="Caler E."/>
            <person name="Inman J."/>
            <person name="Amedeo P."/>
            <person name="Hass B."/>
            <person name="Wortman J."/>
        </authorList>
    </citation>
    <scope>NUCLEOTIDE SEQUENCE [LARGE SCALE GENOMIC DNA]</scope>
    <source>
        <strain evidence="2">ATCC 50983 / TXsc</strain>
    </source>
</reference>
<dbReference type="PANTHER" id="PTHR31591:SF1">
    <property type="entry name" value="UPF0613 PROTEIN PB24D3.06C"/>
    <property type="match status" value="1"/>
</dbReference>